<gene>
    <name evidence="1" type="ORF">GDO81_025624</name>
</gene>
<protein>
    <recommendedName>
        <fullName evidence="3">Xaa-Pro aminopeptidase 3</fullName>
    </recommendedName>
</protein>
<sequence>FLDDWQSFNNLLKDSGKILRSIPNNLVDAVWGTQRPALPDSEIYFIPNEFVGSTCEEKVNDIRRQMEQHSQKPTAVLLSALEETAWLFNLRGQDIPNNPFFYSYSLLTTDSI</sequence>
<feature type="non-terminal residue" evidence="1">
    <location>
        <position position="1"/>
    </location>
</feature>
<evidence type="ECO:0000313" key="1">
    <source>
        <dbReference type="EMBL" id="KAG8536816.1"/>
    </source>
</evidence>
<evidence type="ECO:0000313" key="2">
    <source>
        <dbReference type="Proteomes" id="UP000824782"/>
    </source>
</evidence>
<dbReference type="InterPro" id="IPR029149">
    <property type="entry name" value="Creatin/AminoP/Spt16_N"/>
</dbReference>
<organism evidence="1 2">
    <name type="scientific">Engystomops pustulosus</name>
    <name type="common">Tungara frog</name>
    <name type="synonym">Physalaemus pustulosus</name>
    <dbReference type="NCBI Taxonomy" id="76066"/>
    <lineage>
        <taxon>Eukaryota</taxon>
        <taxon>Metazoa</taxon>
        <taxon>Chordata</taxon>
        <taxon>Craniata</taxon>
        <taxon>Vertebrata</taxon>
        <taxon>Euteleostomi</taxon>
        <taxon>Amphibia</taxon>
        <taxon>Batrachia</taxon>
        <taxon>Anura</taxon>
        <taxon>Neobatrachia</taxon>
        <taxon>Hyloidea</taxon>
        <taxon>Leptodactylidae</taxon>
        <taxon>Leiuperinae</taxon>
        <taxon>Engystomops</taxon>
    </lineage>
</organism>
<name>A0AAV6YJH2_ENGPU</name>
<evidence type="ECO:0008006" key="3">
    <source>
        <dbReference type="Google" id="ProtNLM"/>
    </source>
</evidence>
<dbReference type="EMBL" id="WNYA01037845">
    <property type="protein sequence ID" value="KAG8536816.1"/>
    <property type="molecule type" value="Genomic_DNA"/>
</dbReference>
<dbReference type="PANTHER" id="PTHR43763:SF4">
    <property type="entry name" value="XAA-PRO AMINOPEPTIDASE 2"/>
    <property type="match status" value="1"/>
</dbReference>
<feature type="non-terminal residue" evidence="1">
    <location>
        <position position="112"/>
    </location>
</feature>
<keyword evidence="2" id="KW-1185">Reference proteome</keyword>
<dbReference type="PANTHER" id="PTHR43763">
    <property type="entry name" value="XAA-PRO AMINOPEPTIDASE 1"/>
    <property type="match status" value="1"/>
</dbReference>
<dbReference type="InterPro" id="IPR050422">
    <property type="entry name" value="X-Pro_aminopeptidase_P"/>
</dbReference>
<reference evidence="1" key="1">
    <citation type="thesis" date="2020" institute="ProQuest LLC" country="789 East Eisenhower Parkway, Ann Arbor, MI, USA">
        <title>Comparative Genomics and Chromosome Evolution.</title>
        <authorList>
            <person name="Mudd A.B."/>
        </authorList>
    </citation>
    <scope>NUCLEOTIDE SEQUENCE</scope>
    <source>
        <strain evidence="1">237g6f4</strain>
        <tissue evidence="1">Blood</tissue>
    </source>
</reference>
<proteinExistence type="predicted"/>
<dbReference type="Pfam" id="PF16189">
    <property type="entry name" value="Creatinase_N_2"/>
    <property type="match status" value="1"/>
</dbReference>
<dbReference type="AlphaFoldDB" id="A0AAV6YJH2"/>
<accession>A0AAV6YJH2</accession>
<dbReference type="Gene3D" id="3.40.350.10">
    <property type="entry name" value="Creatinase/prolidase N-terminal domain"/>
    <property type="match status" value="1"/>
</dbReference>
<comment type="caution">
    <text evidence="1">The sequence shown here is derived from an EMBL/GenBank/DDBJ whole genome shotgun (WGS) entry which is preliminary data.</text>
</comment>
<dbReference type="Proteomes" id="UP000824782">
    <property type="component" value="Unassembled WGS sequence"/>
</dbReference>